<name>A0ABZ0QJ72_9VIBR</name>
<sequence length="121" mass="13547">MQLTWKDGSIPHQLALNEIDGHTQIQMTIVKDVEPEQITLTLSAPLEQLSQAWQEVAMPVSEAYDDGNLYTQTRCLFNLTEGCVLWLVNHVKMPNGKKMSADRLVWIPAMNAIAGKLTAIK</sequence>
<accession>A0ABZ0QJ72</accession>
<gene>
    <name evidence="1" type="ORF">R8Z52_18690</name>
</gene>
<evidence type="ECO:0000313" key="1">
    <source>
        <dbReference type="EMBL" id="WPC76558.1"/>
    </source>
</evidence>
<organism evidence="1 2">
    <name type="scientific">Vibrio porteresiae DSM 19223</name>
    <dbReference type="NCBI Taxonomy" id="1123496"/>
    <lineage>
        <taxon>Bacteria</taxon>
        <taxon>Pseudomonadati</taxon>
        <taxon>Pseudomonadota</taxon>
        <taxon>Gammaproteobacteria</taxon>
        <taxon>Vibrionales</taxon>
        <taxon>Vibrionaceae</taxon>
        <taxon>Vibrio</taxon>
    </lineage>
</organism>
<dbReference type="Proteomes" id="UP001304071">
    <property type="component" value="Chromosome 2"/>
</dbReference>
<reference evidence="1 2" key="1">
    <citation type="submission" date="2023-11" db="EMBL/GenBank/DDBJ databases">
        <title>Plant-associative lifestyle of Vibrio porteresiae and its evolutionary dynamics.</title>
        <authorList>
            <person name="Rameshkumar N."/>
            <person name="Kirti K."/>
        </authorList>
    </citation>
    <scope>NUCLEOTIDE SEQUENCE [LARGE SCALE GENOMIC DNA]</scope>
    <source>
        <strain evidence="1 2">MSSRF30</strain>
    </source>
</reference>
<keyword evidence="2" id="KW-1185">Reference proteome</keyword>
<evidence type="ECO:0000313" key="2">
    <source>
        <dbReference type="Proteomes" id="UP001304071"/>
    </source>
</evidence>
<dbReference type="RefSeq" id="WP_261896965.1">
    <property type="nucleotide sequence ID" value="NZ_AP024896.1"/>
</dbReference>
<protein>
    <submittedName>
        <fullName evidence="1">Uncharacterized protein</fullName>
    </submittedName>
</protein>
<proteinExistence type="predicted"/>
<dbReference type="EMBL" id="CP138204">
    <property type="protein sequence ID" value="WPC76558.1"/>
    <property type="molecule type" value="Genomic_DNA"/>
</dbReference>